<reference evidence="3" key="1">
    <citation type="submission" date="2022-11" db="UniProtKB">
        <authorList>
            <consortium name="WormBaseParasite"/>
        </authorList>
    </citation>
    <scope>IDENTIFICATION</scope>
</reference>
<evidence type="ECO:0000256" key="1">
    <source>
        <dbReference type="SAM" id="MobiDB-lite"/>
    </source>
</evidence>
<dbReference type="AlphaFoldDB" id="A0A914WCD8"/>
<feature type="compositionally biased region" description="Basic and acidic residues" evidence="1">
    <location>
        <begin position="16"/>
        <end position="25"/>
    </location>
</feature>
<name>A0A914WCD8_9BILA</name>
<feature type="region of interest" description="Disordered" evidence="1">
    <location>
        <begin position="1"/>
        <end position="48"/>
    </location>
</feature>
<dbReference type="InterPro" id="IPR019534">
    <property type="entry name" value="DUF2452"/>
</dbReference>
<dbReference type="Proteomes" id="UP000887566">
    <property type="component" value="Unplaced"/>
</dbReference>
<accession>A0A914WCD8</accession>
<dbReference type="PANTHER" id="PTHR14553:SF1">
    <property type="entry name" value="SIMILAR TO CHROMOSOME 1 OPEN READING FRAME 50"/>
    <property type="match status" value="1"/>
</dbReference>
<sequence>MEETDNDNVYHVTSGQRERDNDDARAVNSFDSHKSSSPATVGGMEHNVDKKTGVVSIRTPATRTTVRVQLVETRDGSERSALVNPERVTKCEDPMDLVELARQVQKSEEFVRARAVGRLGIIAEQMRHLQQQARRVLEEAQLDDALHHAACNFKKIPGHIYHLFEKPSGQKYWSMISPEEWAGKCANKYLGTFRLEADQSWTAEAKFKERSKEIDLMDQILHAQKTFSSAALEFDETPTTSFKVTEVDMATSPPA</sequence>
<dbReference type="WBParaSite" id="PSAMB.scaffold3610size17596.g21978.t1">
    <property type="protein sequence ID" value="PSAMB.scaffold3610size17596.g21978.t1"/>
    <property type="gene ID" value="PSAMB.scaffold3610size17596.g21978"/>
</dbReference>
<organism evidence="2 3">
    <name type="scientific">Plectus sambesii</name>
    <dbReference type="NCBI Taxonomy" id="2011161"/>
    <lineage>
        <taxon>Eukaryota</taxon>
        <taxon>Metazoa</taxon>
        <taxon>Ecdysozoa</taxon>
        <taxon>Nematoda</taxon>
        <taxon>Chromadorea</taxon>
        <taxon>Plectida</taxon>
        <taxon>Plectina</taxon>
        <taxon>Plectoidea</taxon>
        <taxon>Plectidae</taxon>
        <taxon>Plectus</taxon>
    </lineage>
</organism>
<evidence type="ECO:0000313" key="3">
    <source>
        <dbReference type="WBParaSite" id="PSAMB.scaffold3610size17596.g21978.t1"/>
    </source>
</evidence>
<proteinExistence type="predicted"/>
<dbReference type="Pfam" id="PF10504">
    <property type="entry name" value="DUF2452"/>
    <property type="match status" value="1"/>
</dbReference>
<protein>
    <submittedName>
        <fullName evidence="3">Uncharacterized protein</fullName>
    </submittedName>
</protein>
<evidence type="ECO:0000313" key="2">
    <source>
        <dbReference type="Proteomes" id="UP000887566"/>
    </source>
</evidence>
<dbReference type="PANTHER" id="PTHR14553">
    <property type="entry name" value="UNCHARACTERIZED PROTEIN C1ORF50"/>
    <property type="match status" value="1"/>
</dbReference>
<keyword evidence="2" id="KW-1185">Reference proteome</keyword>